<name>A0A3G4ZXX3_9VIRU</name>
<accession>A0A3G4ZXX3</accession>
<dbReference type="EMBL" id="MK072072">
    <property type="protein sequence ID" value="AYV78239.1"/>
    <property type="molecule type" value="Genomic_DNA"/>
</dbReference>
<sequence>MNIKILKDNVESQMGQISFDKNGNVYIDVNNSTYQINVDRNHKPYCDKGNYEIKKLETQPKIGKLVPTNSKYSLKGKTIQKIEKDKQELLDDELDNENENNQENHERIYFHEDSQYFEDIELDPNEDDDEEMNEYFSFSSNNMEIPINERENGDILALYDTLIFNDERICLKTKLLLGSDDIVPLYRLQMYASGKCFFRPIGDKDTQYYLKINQNDELLFMAS</sequence>
<reference evidence="1" key="1">
    <citation type="submission" date="2018-10" db="EMBL/GenBank/DDBJ databases">
        <title>Hidden diversity of soil giant viruses.</title>
        <authorList>
            <person name="Schulz F."/>
            <person name="Alteio L."/>
            <person name="Goudeau D."/>
            <person name="Ryan E.M."/>
            <person name="Malmstrom R.R."/>
            <person name="Blanchard J."/>
            <person name="Woyke T."/>
        </authorList>
    </citation>
    <scope>NUCLEOTIDE SEQUENCE</scope>
    <source>
        <strain evidence="1">EDV1</strain>
    </source>
</reference>
<proteinExistence type="predicted"/>
<protein>
    <submittedName>
        <fullName evidence="1">Uncharacterized protein</fullName>
    </submittedName>
</protein>
<organism evidence="1">
    <name type="scientific">Edafosvirus sp</name>
    <dbReference type="NCBI Taxonomy" id="2487765"/>
    <lineage>
        <taxon>Viruses</taxon>
        <taxon>Varidnaviria</taxon>
        <taxon>Bamfordvirae</taxon>
        <taxon>Nucleocytoviricota</taxon>
        <taxon>Megaviricetes</taxon>
        <taxon>Imitervirales</taxon>
        <taxon>Mimiviridae</taxon>
        <taxon>Klosneuvirinae</taxon>
    </lineage>
</organism>
<gene>
    <name evidence="1" type="ORF">Edafosvirus7_31</name>
</gene>
<evidence type="ECO:0000313" key="1">
    <source>
        <dbReference type="EMBL" id="AYV78239.1"/>
    </source>
</evidence>